<evidence type="ECO:0000259" key="1">
    <source>
        <dbReference type="PROSITE" id="PS50837"/>
    </source>
</evidence>
<dbReference type="EMBL" id="LMBR01000229">
    <property type="protein sequence ID" value="KUL20440.1"/>
    <property type="molecule type" value="Genomic_DNA"/>
</dbReference>
<evidence type="ECO:0000313" key="3">
    <source>
        <dbReference type="Proteomes" id="UP000053937"/>
    </source>
</evidence>
<organism evidence="2 3">
    <name type="scientific">Chlorobium limicola</name>
    <dbReference type="NCBI Taxonomy" id="1092"/>
    <lineage>
        <taxon>Bacteria</taxon>
        <taxon>Pseudomonadati</taxon>
        <taxon>Chlorobiota</taxon>
        <taxon>Chlorobiia</taxon>
        <taxon>Chlorobiales</taxon>
        <taxon>Chlorobiaceae</taxon>
        <taxon>Chlorobium/Pelodictyon group</taxon>
        <taxon>Chlorobium</taxon>
    </lineage>
</organism>
<dbReference type="InterPro" id="IPR007111">
    <property type="entry name" value="NACHT_NTPase"/>
</dbReference>
<dbReference type="SUPFAM" id="SSF52540">
    <property type="entry name" value="P-loop containing nucleoside triphosphate hydrolases"/>
    <property type="match status" value="1"/>
</dbReference>
<sequence length="1178" mass="134027">MAVTWLHVSDFHLNDKGPYNQEVILRSLVESVRRFREVENRAPDLLFATGDIASKGNAKEYERATAFFDDLLDAAGLNRDRLFIVPGNHDVDRISGKHQLRTLADSDEADDYFDPAKSLPLSHLVYKFQAFSEWYNDYFKTIRSFPTNTTCSPVEMVTINGNRIALLPLNSALFCIDNHDHEKLFIGRRCLDAARKQLDAADLKVALIHHPLDWLSSVERSNIKAALGESVDLLLQGHYHETETESIVSANGGYLKLAAGAAYQTRKWPNSAMYATFDGSGVTIFPIRYEDKPDEKWTLDTCLYPSPSYTKRLDIQRDTGSCSLRFVPSSSPHPDKSQQVFAERYQAMLRQELGYIRMLGMPGIESVKVNLNDDTFVPLRLSGRHKQAEQSSGIVLPAEREQTLLPDAIMKRAFHDGRKLRMLLIIGDPGAGKTTLLKYYALSALEDRQRLGFTEPVQVFYLPLRDLVRNDEGRYHTLPANLAHWSAKHHQTLDAALFDDCLNNGVSLVLLDGLDEISDTTERIEVCRWIDAAWSGFSKAFFVVTSRFTGYNKEEGVELGADYERADVQDFTPEQQHRFLLNWFTAAFLKEPREEGYEAAEWEKKQRAEAEERTRAIADHLNDDNHKGLRQLAAIPMMLQIMAILWKDRDYMPESRVKLYEASLDYLLEFRDKRRNIKPLLSAAKARQVLAPVSLWMQEELKKDEASKSGMHEAMQEWLDTLDHPPTAETFCDYLVKRAGIFIETGGSEYLFRHKSFREYLAGCQLSADRPYERLNRLVAHFGEDWWEEPLRFFIGSVDANVFDAFMAKLLDSPLSDSLTKKQQLLLLTVIHEARGKKIDALCKRLLDPATTGGRQRVILDCLKVVDKPAGLDTLYRFRTEKLAGTRDIASRTEEVIFALGGEPLSFEAEKSERGMPASLRNGHELNAEYILIPGGRYLYSRINKAVDVGDLYMAKYPVTNRLYRRFLAALPENDAVGEALVRTAGREAWGKRFDDYFRKGNRALATLFRSKNDEDRKFGGDEQPVVGITWYAARAYCLWLSLLEGEESRYRLPTEIEWEWAAGGRRDGTIAKVRDYPWPEEKGDPDPKLANYDNHVGAMTPVGSYPEGSTPEGFYDMAGNVWEWMDNGDHVNKSVASLRGGSWFDADVNLRCSARSVDFPGVWNVSFGFRVVRPSPI</sequence>
<dbReference type="Pfam" id="PF03781">
    <property type="entry name" value="FGE-sulfatase"/>
    <property type="match status" value="1"/>
</dbReference>
<dbReference type="InterPro" id="IPR029052">
    <property type="entry name" value="Metallo-depent_PP-like"/>
</dbReference>
<dbReference type="SUPFAM" id="SSF56300">
    <property type="entry name" value="Metallo-dependent phosphatases"/>
    <property type="match status" value="1"/>
</dbReference>
<dbReference type="RefSeq" id="WP_059139557.1">
    <property type="nucleotide sequence ID" value="NZ_LMBR01000229.1"/>
</dbReference>
<dbReference type="AlphaFoldDB" id="A0A117MJB2"/>
<gene>
    <name evidence="2" type="ORF">ASB62_09005</name>
</gene>
<name>A0A117MJB2_CHLLI</name>
<dbReference type="GO" id="GO:0016787">
    <property type="term" value="F:hydrolase activity"/>
    <property type="evidence" value="ECO:0007669"/>
    <property type="project" value="InterPro"/>
</dbReference>
<dbReference type="Gene3D" id="3.40.50.300">
    <property type="entry name" value="P-loop containing nucleotide triphosphate hydrolases"/>
    <property type="match status" value="1"/>
</dbReference>
<dbReference type="InterPro" id="IPR042095">
    <property type="entry name" value="SUMF_sf"/>
</dbReference>
<dbReference type="Pfam" id="PF00149">
    <property type="entry name" value="Metallophos"/>
    <property type="match status" value="1"/>
</dbReference>
<dbReference type="SUPFAM" id="SSF56436">
    <property type="entry name" value="C-type lectin-like"/>
    <property type="match status" value="1"/>
</dbReference>
<proteinExistence type="predicted"/>
<evidence type="ECO:0000313" key="2">
    <source>
        <dbReference type="EMBL" id="KUL20440.1"/>
    </source>
</evidence>
<dbReference type="InterPro" id="IPR004843">
    <property type="entry name" value="Calcineurin-like_PHP"/>
</dbReference>
<comment type="caution">
    <text evidence="2">The sequence shown here is derived from an EMBL/GenBank/DDBJ whole genome shotgun (WGS) entry which is preliminary data.</text>
</comment>
<dbReference type="PROSITE" id="PS50837">
    <property type="entry name" value="NACHT"/>
    <property type="match status" value="1"/>
</dbReference>
<dbReference type="Gene3D" id="3.60.21.10">
    <property type="match status" value="1"/>
</dbReference>
<dbReference type="PANTHER" id="PTHR23150">
    <property type="entry name" value="SULFATASE MODIFYING FACTOR 1, 2"/>
    <property type="match status" value="1"/>
</dbReference>
<protein>
    <recommendedName>
        <fullName evidence="1">NACHT domain-containing protein</fullName>
    </recommendedName>
</protein>
<dbReference type="OrthoDB" id="595053at2"/>
<dbReference type="Gene3D" id="3.90.1580.10">
    <property type="entry name" value="paralog of FGE (formylglycine-generating enzyme)"/>
    <property type="match status" value="1"/>
</dbReference>
<dbReference type="Pfam" id="PF05729">
    <property type="entry name" value="NACHT"/>
    <property type="match status" value="1"/>
</dbReference>
<dbReference type="InterPro" id="IPR005532">
    <property type="entry name" value="SUMF_dom"/>
</dbReference>
<dbReference type="Proteomes" id="UP000053937">
    <property type="component" value="Unassembled WGS sequence"/>
</dbReference>
<dbReference type="InterPro" id="IPR016187">
    <property type="entry name" value="CTDL_fold"/>
</dbReference>
<reference evidence="2 3" key="1">
    <citation type="submission" date="2015-10" db="EMBL/GenBank/DDBJ databases">
        <title>Draft Genome Sequence of Chlorobium limicola strain Frasassi Growing under Artificial Lighting in the Frasassi Cave System.</title>
        <authorList>
            <person name="Mansor M."/>
            <person name="Macalady J."/>
        </authorList>
    </citation>
    <scope>NUCLEOTIDE SEQUENCE [LARGE SCALE GENOMIC DNA]</scope>
    <source>
        <strain evidence="2 3">Frasassi</strain>
    </source>
</reference>
<dbReference type="InterPro" id="IPR027417">
    <property type="entry name" value="P-loop_NTPase"/>
</dbReference>
<feature type="domain" description="NACHT" evidence="1">
    <location>
        <begin position="421"/>
        <end position="518"/>
    </location>
</feature>
<keyword evidence="3" id="KW-1185">Reference proteome</keyword>
<dbReference type="PANTHER" id="PTHR23150:SF19">
    <property type="entry name" value="FORMYLGLYCINE-GENERATING ENZYME"/>
    <property type="match status" value="1"/>
</dbReference>
<dbReference type="GO" id="GO:0120147">
    <property type="term" value="F:formylglycine-generating oxidase activity"/>
    <property type="evidence" value="ECO:0007669"/>
    <property type="project" value="TreeGrafter"/>
</dbReference>
<accession>A0A117MJB2</accession>
<dbReference type="InterPro" id="IPR051043">
    <property type="entry name" value="Sulfatase_Mod_Factor_Kinase"/>
</dbReference>